<proteinExistence type="inferred from homology"/>
<name>A0A1E5WAZ1_9POAL</name>
<evidence type="ECO:0000256" key="1">
    <source>
        <dbReference type="ARBA" id="ARBA00009431"/>
    </source>
</evidence>
<dbReference type="GO" id="GO:0006508">
    <property type="term" value="P:proteolysis"/>
    <property type="evidence" value="ECO:0007669"/>
    <property type="project" value="InterPro"/>
</dbReference>
<comment type="similarity">
    <text evidence="1">Belongs to the peptidase S10 family.</text>
</comment>
<evidence type="ECO:0000313" key="2">
    <source>
        <dbReference type="EMBL" id="OEL34494.1"/>
    </source>
</evidence>
<dbReference type="InterPro" id="IPR029058">
    <property type="entry name" value="AB_hydrolase_fold"/>
</dbReference>
<keyword evidence="2" id="KW-0121">Carboxypeptidase</keyword>
<dbReference type="OrthoDB" id="443318at2759"/>
<dbReference type="SUPFAM" id="SSF53474">
    <property type="entry name" value="alpha/beta-Hydrolases"/>
    <property type="match status" value="1"/>
</dbReference>
<dbReference type="GO" id="GO:0019748">
    <property type="term" value="P:secondary metabolic process"/>
    <property type="evidence" value="ECO:0007669"/>
    <property type="project" value="TreeGrafter"/>
</dbReference>
<dbReference type="GO" id="GO:0016747">
    <property type="term" value="F:acyltransferase activity, transferring groups other than amino-acyl groups"/>
    <property type="evidence" value="ECO:0007669"/>
    <property type="project" value="TreeGrafter"/>
</dbReference>
<keyword evidence="3" id="KW-1185">Reference proteome</keyword>
<dbReference type="InterPro" id="IPR001563">
    <property type="entry name" value="Peptidase_S10"/>
</dbReference>
<dbReference type="PANTHER" id="PTHR11802">
    <property type="entry name" value="SERINE PROTEASE FAMILY S10 SERINE CARBOXYPEPTIDASE"/>
    <property type="match status" value="1"/>
</dbReference>
<accession>A0A1E5WAZ1</accession>
<dbReference type="FunFam" id="3.40.50.1820:FF:000581">
    <property type="entry name" value="Os11g0431400 protein"/>
    <property type="match status" value="1"/>
</dbReference>
<sequence length="258" mass="29026">LPEFDGPLPFYMETGYVGVEEEETGTELFYYFVELERSPRTDALVLWFSGGPRCSAFHSLVYELGPVQFVVKPYDGTLPRLVYNPNSWTRMASILFVDSPVGTGFSYARDPGGYDVGDLSSSRQLVTFLKKWFDDHPQYLSNPFYVGGDSYAGKVVPLVAHESHVPAYFIHFVPCFMKGYLVGNPLTGDKIDDNSRIPYSHSFGIISDQLYEDAVTNCKGDYVNPANKLCADAVQTIDGVSFIYYPNFMNLLSIIWLE</sequence>
<dbReference type="EMBL" id="LWDX02015253">
    <property type="protein sequence ID" value="OEL34494.1"/>
    <property type="molecule type" value="Genomic_DNA"/>
</dbReference>
<dbReference type="Pfam" id="PF00450">
    <property type="entry name" value="Peptidase_S10"/>
    <property type="match status" value="1"/>
</dbReference>
<dbReference type="GO" id="GO:0004185">
    <property type="term" value="F:serine-type carboxypeptidase activity"/>
    <property type="evidence" value="ECO:0007669"/>
    <property type="project" value="InterPro"/>
</dbReference>
<feature type="non-terminal residue" evidence="2">
    <location>
        <position position="1"/>
    </location>
</feature>
<dbReference type="Proteomes" id="UP000095767">
    <property type="component" value="Unassembled WGS sequence"/>
</dbReference>
<organism evidence="2 3">
    <name type="scientific">Dichanthelium oligosanthes</name>
    <dbReference type="NCBI Taxonomy" id="888268"/>
    <lineage>
        <taxon>Eukaryota</taxon>
        <taxon>Viridiplantae</taxon>
        <taxon>Streptophyta</taxon>
        <taxon>Embryophyta</taxon>
        <taxon>Tracheophyta</taxon>
        <taxon>Spermatophyta</taxon>
        <taxon>Magnoliopsida</taxon>
        <taxon>Liliopsida</taxon>
        <taxon>Poales</taxon>
        <taxon>Poaceae</taxon>
        <taxon>PACMAD clade</taxon>
        <taxon>Panicoideae</taxon>
        <taxon>Panicodae</taxon>
        <taxon>Paniceae</taxon>
        <taxon>Dichantheliinae</taxon>
        <taxon>Dichanthelium</taxon>
    </lineage>
</organism>
<keyword evidence="2" id="KW-0378">Hydrolase</keyword>
<evidence type="ECO:0000313" key="3">
    <source>
        <dbReference type="Proteomes" id="UP000095767"/>
    </source>
</evidence>
<protein>
    <submittedName>
        <fullName evidence="2">Serine carboxypeptidase-like 16</fullName>
    </submittedName>
</protein>
<reference evidence="2 3" key="1">
    <citation type="submission" date="2016-09" db="EMBL/GenBank/DDBJ databases">
        <title>The draft genome of Dichanthelium oligosanthes: A C3 panicoid grass species.</title>
        <authorList>
            <person name="Studer A.J."/>
            <person name="Schnable J.C."/>
            <person name="Brutnell T.P."/>
        </authorList>
    </citation>
    <scope>NUCLEOTIDE SEQUENCE [LARGE SCALE GENOMIC DNA]</scope>
    <source>
        <strain evidence="3">cv. Kellogg 1175</strain>
        <tissue evidence="2">Leaf</tissue>
    </source>
</reference>
<comment type="caution">
    <text evidence="2">The sequence shown here is derived from an EMBL/GenBank/DDBJ whole genome shotgun (WGS) entry which is preliminary data.</text>
</comment>
<dbReference type="AlphaFoldDB" id="A0A1E5WAZ1"/>
<dbReference type="PRINTS" id="PR00724">
    <property type="entry name" value="CRBOXYPTASEC"/>
</dbReference>
<keyword evidence="2" id="KW-0645">Protease</keyword>
<dbReference type="PANTHER" id="PTHR11802:SF461">
    <property type="entry name" value="OS02G0687900 PROTEIN"/>
    <property type="match status" value="1"/>
</dbReference>
<dbReference type="Gene3D" id="3.40.50.1820">
    <property type="entry name" value="alpha/beta hydrolase"/>
    <property type="match status" value="1"/>
</dbReference>
<gene>
    <name evidence="2" type="ORF">BAE44_0004487</name>
</gene>